<keyword evidence="1" id="KW-0812">Transmembrane</keyword>
<organism evidence="3 4">
    <name type="scientific">Hibiscus sabdariffa</name>
    <name type="common">roselle</name>
    <dbReference type="NCBI Taxonomy" id="183260"/>
    <lineage>
        <taxon>Eukaryota</taxon>
        <taxon>Viridiplantae</taxon>
        <taxon>Streptophyta</taxon>
        <taxon>Embryophyta</taxon>
        <taxon>Tracheophyta</taxon>
        <taxon>Spermatophyta</taxon>
        <taxon>Magnoliopsida</taxon>
        <taxon>eudicotyledons</taxon>
        <taxon>Gunneridae</taxon>
        <taxon>Pentapetalae</taxon>
        <taxon>rosids</taxon>
        <taxon>malvids</taxon>
        <taxon>Malvales</taxon>
        <taxon>Malvaceae</taxon>
        <taxon>Malvoideae</taxon>
        <taxon>Hibiscus</taxon>
    </lineage>
</organism>
<protein>
    <recommendedName>
        <fullName evidence="2">RNase H type-1 domain-containing protein</fullName>
    </recommendedName>
</protein>
<sequence>MTGLCLFSDYLAYFLVLTSLGTCFASLLWQIWKRKNSIIFTATDIPNESGPADFCTINTDGVVNPQSTFGSIGGLLRSHYGEWIVGSNKSVDFSSPLQAELWGIYEGLCLAWTYGFEKVVIQMDCSEAYKL</sequence>
<evidence type="ECO:0000313" key="3">
    <source>
        <dbReference type="EMBL" id="KAK8522071.1"/>
    </source>
</evidence>
<dbReference type="PANTHER" id="PTHR47723:SF19">
    <property type="entry name" value="POLYNUCLEOTIDYL TRANSFERASE, RIBONUCLEASE H-LIKE SUPERFAMILY PROTEIN"/>
    <property type="match status" value="1"/>
</dbReference>
<dbReference type="InterPro" id="IPR044730">
    <property type="entry name" value="RNase_H-like_dom_plant"/>
</dbReference>
<evidence type="ECO:0000259" key="2">
    <source>
        <dbReference type="Pfam" id="PF13456"/>
    </source>
</evidence>
<keyword evidence="4" id="KW-1185">Reference proteome</keyword>
<accession>A0ABR2CQP4</accession>
<dbReference type="SUPFAM" id="SSF53098">
    <property type="entry name" value="Ribonuclease H-like"/>
    <property type="match status" value="1"/>
</dbReference>
<reference evidence="3 4" key="1">
    <citation type="journal article" date="2024" name="G3 (Bethesda)">
        <title>Genome assembly of Hibiscus sabdariffa L. provides insights into metabolisms of medicinal natural products.</title>
        <authorList>
            <person name="Kim T."/>
        </authorList>
    </citation>
    <scope>NUCLEOTIDE SEQUENCE [LARGE SCALE GENOMIC DNA]</scope>
    <source>
        <strain evidence="3">TK-2024</strain>
        <tissue evidence="3">Old leaves</tissue>
    </source>
</reference>
<dbReference type="InterPro" id="IPR002156">
    <property type="entry name" value="RNaseH_domain"/>
</dbReference>
<evidence type="ECO:0000256" key="1">
    <source>
        <dbReference type="SAM" id="Phobius"/>
    </source>
</evidence>
<dbReference type="Gene3D" id="3.30.420.10">
    <property type="entry name" value="Ribonuclease H-like superfamily/Ribonuclease H"/>
    <property type="match status" value="1"/>
</dbReference>
<evidence type="ECO:0000313" key="4">
    <source>
        <dbReference type="Proteomes" id="UP001472677"/>
    </source>
</evidence>
<dbReference type="Pfam" id="PF13456">
    <property type="entry name" value="RVT_3"/>
    <property type="match status" value="1"/>
</dbReference>
<dbReference type="PANTHER" id="PTHR47723">
    <property type="entry name" value="OS05G0353850 PROTEIN"/>
    <property type="match status" value="1"/>
</dbReference>
<keyword evidence="1" id="KW-1133">Transmembrane helix</keyword>
<feature type="transmembrane region" description="Helical" evidence="1">
    <location>
        <begin position="12"/>
        <end position="32"/>
    </location>
</feature>
<dbReference type="InterPro" id="IPR036397">
    <property type="entry name" value="RNaseH_sf"/>
</dbReference>
<dbReference type="Proteomes" id="UP001472677">
    <property type="component" value="Unassembled WGS sequence"/>
</dbReference>
<dbReference type="EMBL" id="JBBPBM010000046">
    <property type="protein sequence ID" value="KAK8522071.1"/>
    <property type="molecule type" value="Genomic_DNA"/>
</dbReference>
<dbReference type="CDD" id="cd06222">
    <property type="entry name" value="RNase_H_like"/>
    <property type="match status" value="1"/>
</dbReference>
<proteinExistence type="predicted"/>
<keyword evidence="1" id="KW-0472">Membrane</keyword>
<comment type="caution">
    <text evidence="3">The sequence shown here is derived from an EMBL/GenBank/DDBJ whole genome shotgun (WGS) entry which is preliminary data.</text>
</comment>
<dbReference type="InterPro" id="IPR053151">
    <property type="entry name" value="RNase_H-like"/>
</dbReference>
<name>A0ABR2CQP4_9ROSI</name>
<feature type="domain" description="RNase H type-1" evidence="2">
    <location>
        <begin position="58"/>
        <end position="130"/>
    </location>
</feature>
<gene>
    <name evidence="3" type="ORF">V6N12_066641</name>
</gene>
<dbReference type="InterPro" id="IPR012337">
    <property type="entry name" value="RNaseH-like_sf"/>
</dbReference>